<evidence type="ECO:0000259" key="1">
    <source>
        <dbReference type="PROSITE" id="PS50011"/>
    </source>
</evidence>
<feature type="domain" description="Protein kinase" evidence="1">
    <location>
        <begin position="20"/>
        <end position="281"/>
    </location>
</feature>
<reference evidence="3" key="1">
    <citation type="submission" date="2019-12" db="UniProtKB">
        <authorList>
            <consortium name="WormBaseParasite"/>
        </authorList>
    </citation>
    <scope>IDENTIFICATION</scope>
</reference>
<proteinExistence type="predicted"/>
<accession>A0A5S6QZ77</accession>
<dbReference type="InterPro" id="IPR011009">
    <property type="entry name" value="Kinase-like_dom_sf"/>
</dbReference>
<dbReference type="GO" id="GO:0005524">
    <property type="term" value="F:ATP binding"/>
    <property type="evidence" value="ECO:0007669"/>
    <property type="project" value="InterPro"/>
</dbReference>
<evidence type="ECO:0000313" key="2">
    <source>
        <dbReference type="Proteomes" id="UP000046395"/>
    </source>
</evidence>
<protein>
    <submittedName>
        <fullName evidence="3">Protein kinase domain-containing protein</fullName>
    </submittedName>
</protein>
<dbReference type="InterPro" id="IPR050235">
    <property type="entry name" value="CK1_Ser-Thr_kinase"/>
</dbReference>
<dbReference type="PANTHER" id="PTHR11909">
    <property type="entry name" value="CASEIN KINASE-RELATED"/>
    <property type="match status" value="1"/>
</dbReference>
<dbReference type="InterPro" id="IPR000719">
    <property type="entry name" value="Prot_kinase_dom"/>
</dbReference>
<dbReference type="SUPFAM" id="SSF56112">
    <property type="entry name" value="Protein kinase-like (PK-like)"/>
    <property type="match status" value="1"/>
</dbReference>
<dbReference type="PROSITE" id="PS50011">
    <property type="entry name" value="PROTEIN_KINASE_DOM"/>
    <property type="match status" value="1"/>
</dbReference>
<keyword evidence="2" id="KW-1185">Reference proteome</keyword>
<name>A0A5S6QZ77_TRIMR</name>
<evidence type="ECO:0000313" key="3">
    <source>
        <dbReference type="WBParaSite" id="TMUE_3000012399.1"/>
    </source>
</evidence>
<dbReference type="STRING" id="70415.A0A5S6QZ77"/>
<dbReference type="Proteomes" id="UP000046395">
    <property type="component" value="Unassembled WGS sequence"/>
</dbReference>
<dbReference type="AlphaFoldDB" id="A0A5S6QZ77"/>
<dbReference type="Gene3D" id="1.10.510.10">
    <property type="entry name" value="Transferase(Phosphotransferase) domain 1"/>
    <property type="match status" value="1"/>
</dbReference>
<organism evidence="2 3">
    <name type="scientific">Trichuris muris</name>
    <name type="common">Mouse whipworm</name>
    <dbReference type="NCBI Taxonomy" id="70415"/>
    <lineage>
        <taxon>Eukaryota</taxon>
        <taxon>Metazoa</taxon>
        <taxon>Ecdysozoa</taxon>
        <taxon>Nematoda</taxon>
        <taxon>Enoplea</taxon>
        <taxon>Dorylaimia</taxon>
        <taxon>Trichinellida</taxon>
        <taxon>Trichuridae</taxon>
        <taxon>Trichuris</taxon>
    </lineage>
</organism>
<dbReference type="GO" id="GO:0004672">
    <property type="term" value="F:protein kinase activity"/>
    <property type="evidence" value="ECO:0007669"/>
    <property type="project" value="InterPro"/>
</dbReference>
<dbReference type="WBParaSite" id="TMUE_3000012399.1">
    <property type="protein sequence ID" value="TMUE_3000012399.1"/>
    <property type="gene ID" value="WBGene00293747"/>
</dbReference>
<sequence>MSSVISRKSFKTNTIINNAWIVTSRIAKGGFGEVFLLRNVHNKSLAAMKVQTGGKPKNMVSELVWEVYVMTAFRHSRHCPRVIAYMENDAVDMIVMELLGPTLYDMQNGLNWNPIPPGLAALIGRQCLAAVRDLHKCCFVHRDIKPANFAFGLGGKRGQVYLIDFGMSRRYRTVDGRLMPRRKKTGFRGTILYASERAHRYEELGTVDDLISLSYVIIEMLIGKLPWCTENNFSKVQQMKSDYSLNDLTSSLGTHMQKFANHISSLKEDDQPNYRKLDKLLTMVTIENGVKTKLHIRVELPGVCIYLKMRVQPSWVQPALNVKDYWLTQEYRKSFCLRAVHSKLR</sequence>
<dbReference type="Pfam" id="PF00069">
    <property type="entry name" value="Pkinase"/>
    <property type="match status" value="1"/>
</dbReference>
<dbReference type="SMART" id="SM00220">
    <property type="entry name" value="S_TKc"/>
    <property type="match status" value="1"/>
</dbReference>